<accession>G0EFT6</accession>
<dbReference type="GeneID" id="11140031"/>
<evidence type="ECO:0000256" key="1">
    <source>
        <dbReference type="SAM" id="MobiDB-lite"/>
    </source>
</evidence>
<dbReference type="InterPro" id="IPR018698">
    <property type="entry name" value="VWA-like_dom"/>
</dbReference>
<gene>
    <name evidence="4" type="ordered locus">Pyrfu_0385</name>
</gene>
<protein>
    <recommendedName>
        <fullName evidence="6">VWA-like domain-containing protein</fullName>
    </recommendedName>
</protein>
<proteinExistence type="predicted"/>
<dbReference type="SUPFAM" id="SSF53300">
    <property type="entry name" value="vWA-like"/>
    <property type="match status" value="1"/>
</dbReference>
<evidence type="ECO:0000259" key="3">
    <source>
        <dbReference type="Pfam" id="PF13203"/>
    </source>
</evidence>
<dbReference type="STRING" id="694429.Pyrfu_0385"/>
<dbReference type="EMBL" id="CP002838">
    <property type="protein sequence ID" value="AEM38257.1"/>
    <property type="molecule type" value="Genomic_DNA"/>
</dbReference>
<evidence type="ECO:0000259" key="2">
    <source>
        <dbReference type="Pfam" id="PF09967"/>
    </source>
</evidence>
<dbReference type="eggNOG" id="arCOG06980">
    <property type="taxonomic scope" value="Archaea"/>
</dbReference>
<dbReference type="Pfam" id="PF09967">
    <property type="entry name" value="DUF2201"/>
    <property type="match status" value="1"/>
</dbReference>
<dbReference type="Pfam" id="PF13203">
    <property type="entry name" value="DUF2201_N"/>
    <property type="match status" value="1"/>
</dbReference>
<name>G0EFT6_PYRF1</name>
<feature type="region of interest" description="Disordered" evidence="1">
    <location>
        <begin position="194"/>
        <end position="214"/>
    </location>
</feature>
<evidence type="ECO:0000313" key="4">
    <source>
        <dbReference type="EMBL" id="AEM38257.1"/>
    </source>
</evidence>
<dbReference type="AlphaFoldDB" id="G0EFT6"/>
<feature type="domain" description="Putative metallopeptidase" evidence="3">
    <location>
        <begin position="16"/>
        <end position="305"/>
    </location>
</feature>
<sequence>MLGLPFFAVSWRSLIERARARICGADRVLCGILLALKPVEAPGLGTLGVTKDGRLLVDPKAVMEYTLHGRRIEELARILVHEALHVLFLHPERCEKLGDLNICNVAADAIVEATIEESVRGDPSLARTLGFYTEDGVLNAPRPGSEYHKRLEALREFLEKCGVPWDMVLDETLESIYKKLEACLRKKGGAPAKSIDSHPWGGAQPSIVAPRGGSISSGREQLGEIARMAAKMVEEGGGAGPSGIAGKLPGVVPGEWENVLELTGLRAKLNWRQLLQRLLDRYAPLDYTWRRPSRRSEALRVYLPGPLKRGWKITVALDTSGSIEDDEYREFLAALYELLADRPVETLVVVEADVRVQRMQVFTDPPPPAVIEWARRRRGYGGTVFSTVIDEILEKHPDTDLIIYFTDGYGYYPKTQPRVPIIWVISRRGVKPGSRYWPPIGHVVKIE</sequence>
<dbReference type="PANTHER" id="PTHR38730">
    <property type="entry name" value="SLL7028 PROTEIN"/>
    <property type="match status" value="1"/>
</dbReference>
<dbReference type="OrthoDB" id="26291at2157"/>
<dbReference type="HOGENOM" id="CLU_684463_0_0_2"/>
<dbReference type="InterPro" id="IPR025154">
    <property type="entry name" value="Put_metallopeptidase_dom"/>
</dbReference>
<evidence type="ECO:0000313" key="5">
    <source>
        <dbReference type="Proteomes" id="UP000001037"/>
    </source>
</evidence>
<dbReference type="InterPro" id="IPR036465">
    <property type="entry name" value="vWFA_dom_sf"/>
</dbReference>
<dbReference type="KEGG" id="pfm:Pyrfu_0385"/>
<dbReference type="InParanoid" id="G0EFT6"/>
<reference evidence="4 5" key="1">
    <citation type="journal article" date="2011" name="Stand. Genomic Sci.">
        <title>Complete genome sequence of the hyperthermophilic chemolithoautotroph Pyrolobus fumarii type strain (1A).</title>
        <authorList>
            <person name="Anderson I."/>
            <person name="Goker M."/>
            <person name="Nolan M."/>
            <person name="Lucas S."/>
            <person name="Hammon N."/>
            <person name="Deshpande S."/>
            <person name="Cheng J.F."/>
            <person name="Tapia R."/>
            <person name="Han C."/>
            <person name="Goodwin L."/>
            <person name="Pitluck S."/>
            <person name="Huntemann M."/>
            <person name="Liolios K."/>
            <person name="Ivanova N."/>
            <person name="Pagani I."/>
            <person name="Mavromatis K."/>
            <person name="Ovchinikova G."/>
            <person name="Pati A."/>
            <person name="Chen A."/>
            <person name="Palaniappan K."/>
            <person name="Land M."/>
            <person name="Hauser L."/>
            <person name="Brambilla E.M."/>
            <person name="Huber H."/>
            <person name="Yasawong M."/>
            <person name="Rohde M."/>
            <person name="Spring S."/>
            <person name="Abt B."/>
            <person name="Sikorski J."/>
            <person name="Wirth R."/>
            <person name="Detter J.C."/>
            <person name="Woyke T."/>
            <person name="Bristow J."/>
            <person name="Eisen J.A."/>
            <person name="Markowitz V."/>
            <person name="Hugenholtz P."/>
            <person name="Kyrpides N.C."/>
            <person name="Klenk H.P."/>
            <person name="Lapidus A."/>
        </authorList>
    </citation>
    <scope>NUCLEOTIDE SEQUENCE [LARGE SCALE GENOMIC DNA]</scope>
    <source>
        <strain evidence="5">DSM 11204 / 1A</strain>
    </source>
</reference>
<dbReference type="PANTHER" id="PTHR38730:SF1">
    <property type="entry name" value="SLL7028 PROTEIN"/>
    <property type="match status" value="1"/>
</dbReference>
<dbReference type="RefSeq" id="WP_014025934.1">
    <property type="nucleotide sequence ID" value="NC_015931.1"/>
</dbReference>
<evidence type="ECO:0008006" key="6">
    <source>
        <dbReference type="Google" id="ProtNLM"/>
    </source>
</evidence>
<organism evidence="4 5">
    <name type="scientific">Pyrolobus fumarii (strain DSM 11204 / 1A)</name>
    <dbReference type="NCBI Taxonomy" id="694429"/>
    <lineage>
        <taxon>Archaea</taxon>
        <taxon>Thermoproteota</taxon>
        <taxon>Thermoprotei</taxon>
        <taxon>Desulfurococcales</taxon>
        <taxon>Pyrodictiaceae</taxon>
        <taxon>Pyrolobus</taxon>
    </lineage>
</organism>
<dbReference type="Proteomes" id="UP000001037">
    <property type="component" value="Chromosome"/>
</dbReference>
<feature type="domain" description="VWA-like" evidence="2">
    <location>
        <begin position="314"/>
        <end position="446"/>
    </location>
</feature>
<keyword evidence="5" id="KW-1185">Reference proteome</keyword>